<evidence type="ECO:0000256" key="1">
    <source>
        <dbReference type="SAM" id="MobiDB-lite"/>
    </source>
</evidence>
<keyword evidence="2" id="KW-0732">Signal</keyword>
<feature type="region of interest" description="Disordered" evidence="1">
    <location>
        <begin position="19"/>
        <end position="64"/>
    </location>
</feature>
<feature type="chain" id="PRO_5041207472" evidence="2">
    <location>
        <begin position="18"/>
        <end position="378"/>
    </location>
</feature>
<evidence type="ECO:0000313" key="4">
    <source>
        <dbReference type="Proteomes" id="UP001174909"/>
    </source>
</evidence>
<feature type="compositionally biased region" description="Acidic residues" evidence="1">
    <location>
        <begin position="43"/>
        <end position="56"/>
    </location>
</feature>
<feature type="region of interest" description="Disordered" evidence="1">
    <location>
        <begin position="81"/>
        <end position="106"/>
    </location>
</feature>
<feature type="compositionally biased region" description="Basic and acidic residues" evidence="1">
    <location>
        <begin position="302"/>
        <end position="312"/>
    </location>
</feature>
<evidence type="ECO:0000313" key="3">
    <source>
        <dbReference type="EMBL" id="CAI8000613.1"/>
    </source>
</evidence>
<feature type="compositionally biased region" description="Polar residues" evidence="1">
    <location>
        <begin position="93"/>
        <end position="105"/>
    </location>
</feature>
<keyword evidence="4" id="KW-1185">Reference proteome</keyword>
<feature type="compositionally biased region" description="Acidic residues" evidence="1">
    <location>
        <begin position="313"/>
        <end position="323"/>
    </location>
</feature>
<comment type="caution">
    <text evidence="3">The sequence shown here is derived from an EMBL/GenBank/DDBJ whole genome shotgun (WGS) entry which is preliminary data.</text>
</comment>
<name>A0AA35R2C0_GEOBA</name>
<proteinExistence type="predicted"/>
<evidence type="ECO:0000256" key="2">
    <source>
        <dbReference type="SAM" id="SignalP"/>
    </source>
</evidence>
<feature type="signal peptide" evidence="2">
    <location>
        <begin position="1"/>
        <end position="17"/>
    </location>
</feature>
<sequence length="378" mass="41156">MCANVGLLAISIAGINAEQLGVEPGAESPAGEEGEKESIDGGYVEEEEEEEEEEEREEKSEMEKVLSCVSHSAVRFQLGGASEDEGMEPPSSCLISQDPSTSDLPSSDAMYSIVKRGLKLLRFHSNMDCHANPVVKVHFCNTTPIPTPEEQGSTFDLRPLKHDDMRLVEEGHGGLKPPLNPILVTPPTHILVTPPTSRPRRRSLRRSVSESSLSGIMAEIMAESPTKNKGIMYSSQLSLVGSKGDNLSRVDSHAHLFPPLAKVIRRMSSWNAHRPSVGAVVDFGGSEEVILDLEDVEEERELEQLEDGKCGGDEEEEESEDEVNVVPPNSTKRPLTPTPPCTSHKFVKGCLPRVPYCGCGFRAVSPPPRAKTAPHVTH</sequence>
<reference evidence="3" key="1">
    <citation type="submission" date="2023-03" db="EMBL/GenBank/DDBJ databases">
        <authorList>
            <person name="Steffen K."/>
            <person name="Cardenas P."/>
        </authorList>
    </citation>
    <scope>NUCLEOTIDE SEQUENCE</scope>
</reference>
<organism evidence="3 4">
    <name type="scientific">Geodia barretti</name>
    <name type="common">Barrett's horny sponge</name>
    <dbReference type="NCBI Taxonomy" id="519541"/>
    <lineage>
        <taxon>Eukaryota</taxon>
        <taxon>Metazoa</taxon>
        <taxon>Porifera</taxon>
        <taxon>Demospongiae</taxon>
        <taxon>Heteroscleromorpha</taxon>
        <taxon>Tetractinellida</taxon>
        <taxon>Astrophorina</taxon>
        <taxon>Geodiidae</taxon>
        <taxon>Geodia</taxon>
    </lineage>
</organism>
<protein>
    <submittedName>
        <fullName evidence="3">Uncharacterized protein</fullName>
    </submittedName>
</protein>
<accession>A0AA35R2C0</accession>
<dbReference type="Proteomes" id="UP001174909">
    <property type="component" value="Unassembled WGS sequence"/>
</dbReference>
<feature type="region of interest" description="Disordered" evidence="1">
    <location>
        <begin position="298"/>
        <end position="341"/>
    </location>
</feature>
<dbReference type="EMBL" id="CASHTH010000409">
    <property type="protein sequence ID" value="CAI8000613.1"/>
    <property type="molecule type" value="Genomic_DNA"/>
</dbReference>
<gene>
    <name evidence="3" type="ORF">GBAR_LOCUS2990</name>
</gene>
<dbReference type="AlphaFoldDB" id="A0AA35R2C0"/>